<evidence type="ECO:0000313" key="1">
    <source>
        <dbReference type="EMBL" id="QGY29047.1"/>
    </source>
</evidence>
<name>A0A6B9G485_PANCY</name>
<dbReference type="AlphaFoldDB" id="A0A6B9G485"/>
<accession>A0A6B9G485</accession>
<evidence type="ECO:0000313" key="2">
    <source>
        <dbReference type="Proteomes" id="UP000502005"/>
    </source>
</evidence>
<organism evidence="1 2">
    <name type="scientific">Pantoea cypripedii</name>
    <name type="common">Pectobacterium cypripedii</name>
    <name type="synonym">Erwinia cypripedii</name>
    <dbReference type="NCBI Taxonomy" id="55209"/>
    <lineage>
        <taxon>Bacteria</taxon>
        <taxon>Pseudomonadati</taxon>
        <taxon>Pseudomonadota</taxon>
        <taxon>Gammaproteobacteria</taxon>
        <taxon>Enterobacterales</taxon>
        <taxon>Erwiniaceae</taxon>
        <taxon>Pantoea</taxon>
    </lineage>
</organism>
<protein>
    <submittedName>
        <fullName evidence="1">Uncharacterized protein</fullName>
    </submittedName>
</protein>
<dbReference type="Proteomes" id="UP000502005">
    <property type="component" value="Chromosome"/>
</dbReference>
<gene>
    <name evidence="1" type="ORF">CUN67_08940</name>
</gene>
<dbReference type="EMBL" id="CP024768">
    <property type="protein sequence ID" value="QGY29047.1"/>
    <property type="molecule type" value="Genomic_DNA"/>
</dbReference>
<sequence length="114" mass="12204">MKTPLEMSRTRLVNTYLAELVRNRGAMIAALKLPDGSITTIQVDADILTKALKKLFEAAVHKVSPGDAGDREIAETYGECVRIKTGKMTEIGAGFMGALISNLVEMAAAGKPIK</sequence>
<dbReference type="RefSeq" id="WP_208714918.1">
    <property type="nucleotide sequence ID" value="NZ_CP024768.1"/>
</dbReference>
<proteinExistence type="predicted"/>
<reference evidence="1 2" key="1">
    <citation type="submission" date="2017-11" db="EMBL/GenBank/DDBJ databases">
        <title>Genome sequence of Pantoea cypripedii NE1.</title>
        <authorList>
            <person name="Nascimento F.X."/>
        </authorList>
    </citation>
    <scope>NUCLEOTIDE SEQUENCE [LARGE SCALE GENOMIC DNA]</scope>
    <source>
        <strain evidence="1 2">NE1</strain>
    </source>
</reference>